<proteinExistence type="predicted"/>
<comment type="caution">
    <text evidence="3">The sequence shown here is derived from an EMBL/GenBank/DDBJ whole genome shotgun (WGS) entry which is preliminary data.</text>
</comment>
<reference evidence="3" key="3">
    <citation type="submission" date="2023-05" db="EMBL/GenBank/DDBJ databases">
        <authorList>
            <person name="Smith C.H."/>
        </authorList>
    </citation>
    <scope>NUCLEOTIDE SEQUENCE</scope>
    <source>
        <strain evidence="3">CHS0354</strain>
        <tissue evidence="3">Mantle</tissue>
    </source>
</reference>
<organism evidence="3 4">
    <name type="scientific">Potamilus streckersoni</name>
    <dbReference type="NCBI Taxonomy" id="2493646"/>
    <lineage>
        <taxon>Eukaryota</taxon>
        <taxon>Metazoa</taxon>
        <taxon>Spiralia</taxon>
        <taxon>Lophotrochozoa</taxon>
        <taxon>Mollusca</taxon>
        <taxon>Bivalvia</taxon>
        <taxon>Autobranchia</taxon>
        <taxon>Heteroconchia</taxon>
        <taxon>Palaeoheterodonta</taxon>
        <taxon>Unionida</taxon>
        <taxon>Unionoidea</taxon>
        <taxon>Unionidae</taxon>
        <taxon>Ambleminae</taxon>
        <taxon>Lampsilini</taxon>
        <taxon>Potamilus</taxon>
    </lineage>
</organism>
<evidence type="ECO:0000259" key="2">
    <source>
        <dbReference type="Pfam" id="PF01180"/>
    </source>
</evidence>
<gene>
    <name evidence="3" type="ORF">CHS0354_018414</name>
</gene>
<dbReference type="GO" id="GO:0005737">
    <property type="term" value="C:cytoplasm"/>
    <property type="evidence" value="ECO:0007669"/>
    <property type="project" value="InterPro"/>
</dbReference>
<dbReference type="InterPro" id="IPR001646">
    <property type="entry name" value="5peptide_repeat"/>
</dbReference>
<dbReference type="EMBL" id="JAEAOA010001141">
    <property type="protein sequence ID" value="KAK3606820.1"/>
    <property type="molecule type" value="Genomic_DNA"/>
</dbReference>
<reference evidence="3" key="2">
    <citation type="journal article" date="2021" name="Genome Biol. Evol.">
        <title>Developing a high-quality reference genome for a parasitic bivalve with doubly uniparental inheritance (Bivalvia: Unionida).</title>
        <authorList>
            <person name="Smith C.H."/>
        </authorList>
    </citation>
    <scope>NUCLEOTIDE SEQUENCE</scope>
    <source>
        <strain evidence="3">CHS0354</strain>
        <tissue evidence="3">Mantle</tissue>
    </source>
</reference>
<dbReference type="PANTHER" id="PTHR14136">
    <property type="entry name" value="BTB_POZ DOMAIN-CONTAINING PROTEIN KCTD9"/>
    <property type="match status" value="1"/>
</dbReference>
<keyword evidence="4" id="KW-1185">Reference proteome</keyword>
<dbReference type="GO" id="GO:0016627">
    <property type="term" value="F:oxidoreductase activity, acting on the CH-CH group of donors"/>
    <property type="evidence" value="ECO:0007669"/>
    <property type="project" value="InterPro"/>
</dbReference>
<dbReference type="InterPro" id="IPR051082">
    <property type="entry name" value="Pentapeptide-BTB/POZ_domain"/>
</dbReference>
<dbReference type="Gene3D" id="3.20.20.70">
    <property type="entry name" value="Aldolase class I"/>
    <property type="match status" value="1"/>
</dbReference>
<reference evidence="3" key="1">
    <citation type="journal article" date="2021" name="Genome Biol. Evol.">
        <title>A High-Quality Reference Genome for a Parasitic Bivalve with Doubly Uniparental Inheritance (Bivalvia: Unionida).</title>
        <authorList>
            <person name="Smith C.H."/>
        </authorList>
    </citation>
    <scope>NUCLEOTIDE SEQUENCE</scope>
    <source>
        <strain evidence="3">CHS0354</strain>
    </source>
</reference>
<dbReference type="AlphaFoldDB" id="A0AAE0TBI9"/>
<feature type="domain" description="Dihydroorotate dehydrogenase catalytic" evidence="2">
    <location>
        <begin position="7"/>
        <end position="106"/>
    </location>
</feature>
<dbReference type="InterPro" id="IPR013785">
    <property type="entry name" value="Aldolase_TIM"/>
</dbReference>
<protein>
    <recommendedName>
        <fullName evidence="2">Dihydroorotate dehydrogenase catalytic domain-containing protein</fullName>
    </recommendedName>
</protein>
<name>A0AAE0TBI9_9BIVA</name>
<dbReference type="Gene3D" id="2.160.20.80">
    <property type="entry name" value="E3 ubiquitin-protein ligase SopA"/>
    <property type="match status" value="1"/>
</dbReference>
<dbReference type="Pfam" id="PF00805">
    <property type="entry name" value="Pentapeptide"/>
    <property type="match status" value="2"/>
</dbReference>
<evidence type="ECO:0000313" key="3">
    <source>
        <dbReference type="EMBL" id="KAK3606820.1"/>
    </source>
</evidence>
<keyword evidence="1" id="KW-0560">Oxidoreductase</keyword>
<dbReference type="Pfam" id="PF01180">
    <property type="entry name" value="DHO_dh"/>
    <property type="match status" value="1"/>
</dbReference>
<dbReference type="Proteomes" id="UP001195483">
    <property type="component" value="Unassembled WGS sequence"/>
</dbReference>
<evidence type="ECO:0000313" key="4">
    <source>
        <dbReference type="Proteomes" id="UP001195483"/>
    </source>
</evidence>
<dbReference type="SUPFAM" id="SSF141571">
    <property type="entry name" value="Pentapeptide repeat-like"/>
    <property type="match status" value="1"/>
</dbReference>
<dbReference type="SUPFAM" id="SSF51395">
    <property type="entry name" value="FMN-linked oxidoreductases"/>
    <property type="match status" value="1"/>
</dbReference>
<dbReference type="InterPro" id="IPR005720">
    <property type="entry name" value="Dihydroorotate_DH_cat"/>
</dbReference>
<evidence type="ECO:0000256" key="1">
    <source>
        <dbReference type="ARBA" id="ARBA00023002"/>
    </source>
</evidence>
<accession>A0AAE0TBI9</accession>
<sequence length="386" mass="42488">MEVFVATGVRAVVATNTLPRPVISQPGVQAGLSGGGLHAEALRAVQILASARHGLPNAPDIIAGGGIMDGQTCAAFRTAGASAFQYWSALIYRGPLAPALIARELRTQHNSSAPSATGPYWIRPLTLLIGAPTAFAVWRIRDENKIYDITNARKDTNLKEFQKLQEWATGNISAADTDAGKKNRAQPANFRPAPLRGYLKGAYGEDFRRPAFEIYCSVLRAAHQQVIERLTEQKQSARKAGTTENKDDIIFGLEEIRTAIEKNELARQINRIVKEEWFCLLMDHDFPLTGISLLGVDLSDTYLYGINLSGADLRGAYLQVANLQWAYLTLAQLQQAQLHIAYLQQANLQWARLQGAHLQKADLREAYLQGANLWMADLQGANLWIG</sequence>
<dbReference type="PANTHER" id="PTHR14136:SF17">
    <property type="entry name" value="BTB_POZ DOMAIN-CONTAINING PROTEIN KCTD9"/>
    <property type="match status" value="1"/>
</dbReference>